<dbReference type="InterPro" id="IPR036028">
    <property type="entry name" value="SH3-like_dom_sf"/>
</dbReference>
<dbReference type="RefSeq" id="WP_237361542.1">
    <property type="nucleotide sequence ID" value="NZ_CAKLDM010000002.1"/>
</dbReference>
<comment type="caution">
    <text evidence="3">The sequence shown here is derived from an EMBL/GenBank/DDBJ whole genome shotgun (WGS) entry which is preliminary data.</text>
</comment>
<gene>
    <name evidence="3" type="ORF">VMF7928_02238</name>
</gene>
<evidence type="ECO:0000259" key="2">
    <source>
        <dbReference type="PROSITE" id="PS50002"/>
    </source>
</evidence>
<dbReference type="CDD" id="cd00174">
    <property type="entry name" value="SH3"/>
    <property type="match status" value="1"/>
</dbReference>
<dbReference type="Pfam" id="PF07653">
    <property type="entry name" value="SH3_2"/>
    <property type="match status" value="1"/>
</dbReference>
<dbReference type="SUPFAM" id="SSF50044">
    <property type="entry name" value="SH3-domain"/>
    <property type="match status" value="2"/>
</dbReference>
<dbReference type="EMBL" id="CAKLDM010000002">
    <property type="protein sequence ID" value="CAH0539549.1"/>
    <property type="molecule type" value="Genomic_DNA"/>
</dbReference>
<feature type="domain" description="SH3" evidence="2">
    <location>
        <begin position="60"/>
        <end position="114"/>
    </location>
</feature>
<accession>A0ABN8E2V9</accession>
<keyword evidence="4" id="KW-1185">Reference proteome</keyword>
<dbReference type="PIRSF" id="PIRSF034961">
    <property type="entry name" value="UCP034961_SH3_2"/>
    <property type="match status" value="1"/>
</dbReference>
<dbReference type="Proteomes" id="UP000838748">
    <property type="component" value="Unassembled WGS sequence"/>
</dbReference>
<dbReference type="InterPro" id="IPR001452">
    <property type="entry name" value="SH3_domain"/>
</dbReference>
<name>A0ABN8E2V9_9VIBR</name>
<evidence type="ECO:0000313" key="3">
    <source>
        <dbReference type="EMBL" id="CAH0539549.1"/>
    </source>
</evidence>
<reference evidence="3" key="1">
    <citation type="submission" date="2021-11" db="EMBL/GenBank/DDBJ databases">
        <authorList>
            <person name="Rodrigo-Torres L."/>
            <person name="Arahal R. D."/>
            <person name="Lucena T."/>
        </authorList>
    </citation>
    <scope>NUCLEOTIDE SEQUENCE</scope>
    <source>
        <strain evidence="3">CECT 7928</strain>
    </source>
</reference>
<dbReference type="InterPro" id="IPR014593">
    <property type="entry name" value="UCP034961_SH3_2"/>
</dbReference>
<dbReference type="PROSITE" id="PS50002">
    <property type="entry name" value="SH3"/>
    <property type="match status" value="1"/>
</dbReference>
<keyword evidence="1" id="KW-0728">SH3 domain</keyword>
<evidence type="ECO:0000313" key="4">
    <source>
        <dbReference type="Proteomes" id="UP000838748"/>
    </source>
</evidence>
<organism evidence="3 4">
    <name type="scientific">Vibrio marisflavi CECT 7928</name>
    <dbReference type="NCBI Taxonomy" id="634439"/>
    <lineage>
        <taxon>Bacteria</taxon>
        <taxon>Pseudomonadati</taxon>
        <taxon>Pseudomonadota</taxon>
        <taxon>Gammaproteobacteria</taxon>
        <taxon>Vibrionales</taxon>
        <taxon>Vibrionaceae</taxon>
        <taxon>Vibrio</taxon>
    </lineage>
</organism>
<sequence length="114" mass="12749">MTKLISITEHKSNYPTPITFSFGDTVTLGKLDTEYAGWIRVTTFDGNVGWAPIQYIDFEMGSSVGIATHNYSARELDTIVGEIVILIHELNDWFLVRNEQGLVGWLPAKTLTTV</sequence>
<dbReference type="Gene3D" id="2.30.30.40">
    <property type="entry name" value="SH3 Domains"/>
    <property type="match status" value="1"/>
</dbReference>
<protein>
    <recommendedName>
        <fullName evidence="2">SH3 domain-containing protein</fullName>
    </recommendedName>
</protein>
<evidence type="ECO:0000256" key="1">
    <source>
        <dbReference type="ARBA" id="ARBA00022443"/>
    </source>
</evidence>
<proteinExistence type="predicted"/>